<accession>A0AAN7KG10</accession>
<sequence>MVDMPPTNIPCRVNYATKSAHRFALYRIKLKECARCYLPVYPMKNRNLHGHAAERKIIQQLSITPRSLNAIKLAPSLFYLSPSLESVTLASNFGFVFYLESPHFYYQMDPQGDEREVQKSYWIEHSADHTVEAMMLDSKAADLDKEERPEPGGKVLISDYCRSPGTPSPDFAGYIKQRGYDLHEVKVYSQVYRSFANLLPYVHCLSHIPSSPNSYFSHMLWHLRCSGTLGSMRWLQQDYDDIISGWKAKLVRSSSGEQRWGLFIAKKN</sequence>
<dbReference type="PANTHER" id="PTHR44307">
    <property type="entry name" value="PHOSPHOETHANOLAMINE METHYLTRANSFERASE"/>
    <property type="match status" value="1"/>
</dbReference>
<evidence type="ECO:0000256" key="7">
    <source>
        <dbReference type="ARBA" id="ARBA00047841"/>
    </source>
</evidence>
<dbReference type="Gene3D" id="3.40.50.150">
    <property type="entry name" value="Vaccinia Virus protein VP39"/>
    <property type="match status" value="1"/>
</dbReference>
<organism evidence="8 9">
    <name type="scientific">Trapa incisa</name>
    <dbReference type="NCBI Taxonomy" id="236973"/>
    <lineage>
        <taxon>Eukaryota</taxon>
        <taxon>Viridiplantae</taxon>
        <taxon>Streptophyta</taxon>
        <taxon>Embryophyta</taxon>
        <taxon>Tracheophyta</taxon>
        <taxon>Spermatophyta</taxon>
        <taxon>Magnoliopsida</taxon>
        <taxon>eudicotyledons</taxon>
        <taxon>Gunneridae</taxon>
        <taxon>Pentapetalae</taxon>
        <taxon>rosids</taxon>
        <taxon>malvids</taxon>
        <taxon>Myrtales</taxon>
        <taxon>Lythraceae</taxon>
        <taxon>Trapa</taxon>
    </lineage>
</organism>
<keyword evidence="4" id="KW-0808">Transferase</keyword>
<dbReference type="AlphaFoldDB" id="A0AAN7KG10"/>
<evidence type="ECO:0000256" key="4">
    <source>
        <dbReference type="ARBA" id="ARBA00022679"/>
    </source>
</evidence>
<dbReference type="EMBL" id="JAXIOK010000006">
    <property type="protein sequence ID" value="KAK4768463.1"/>
    <property type="molecule type" value="Genomic_DNA"/>
</dbReference>
<name>A0AAN7KG10_9MYRT</name>
<keyword evidence="3" id="KW-0489">Methyltransferase</keyword>
<comment type="pathway">
    <text evidence="2">Lipid metabolism.</text>
</comment>
<evidence type="ECO:0000313" key="8">
    <source>
        <dbReference type="EMBL" id="KAK4768463.1"/>
    </source>
</evidence>
<comment type="catalytic activity">
    <reaction evidence="6">
        <text>N,N-dimethylethanolamine phosphate + S-adenosyl-L-methionine = phosphocholine + S-adenosyl-L-homocysteine + H(+)</text>
        <dbReference type="Rhea" id="RHEA:25325"/>
        <dbReference type="ChEBI" id="CHEBI:15378"/>
        <dbReference type="ChEBI" id="CHEBI:57856"/>
        <dbReference type="ChEBI" id="CHEBI:58641"/>
        <dbReference type="ChEBI" id="CHEBI:59789"/>
        <dbReference type="ChEBI" id="CHEBI:295975"/>
        <dbReference type="EC" id="2.1.1.103"/>
    </reaction>
    <physiologicalReaction direction="left-to-right" evidence="6">
        <dbReference type="Rhea" id="RHEA:25326"/>
    </physiologicalReaction>
</comment>
<dbReference type="Proteomes" id="UP001345219">
    <property type="component" value="Chromosome 3"/>
</dbReference>
<evidence type="ECO:0000256" key="1">
    <source>
        <dbReference type="ARBA" id="ARBA00004969"/>
    </source>
</evidence>
<comment type="caution">
    <text evidence="8">The sequence shown here is derived from an EMBL/GenBank/DDBJ whole genome shotgun (WGS) entry which is preliminary data.</text>
</comment>
<evidence type="ECO:0000313" key="9">
    <source>
        <dbReference type="Proteomes" id="UP001345219"/>
    </source>
</evidence>
<comment type="pathway">
    <text evidence="1">Phospholipid metabolism; phosphatidylcholine biosynthesis.</text>
</comment>
<protein>
    <recommendedName>
        <fullName evidence="5">phosphoethanolamine N-methyltransferase</fullName>
        <ecNumber evidence="5">2.1.1.103</ecNumber>
    </recommendedName>
</protein>
<evidence type="ECO:0000256" key="2">
    <source>
        <dbReference type="ARBA" id="ARBA00005189"/>
    </source>
</evidence>
<proteinExistence type="predicted"/>
<comment type="catalytic activity">
    <reaction evidence="7">
        <text>N-methylethanolamine phosphate + S-adenosyl-L-methionine = N,N-dimethylethanolamine phosphate + S-adenosyl-L-homocysteine + H(+)</text>
        <dbReference type="Rhea" id="RHEA:25321"/>
        <dbReference type="ChEBI" id="CHEBI:15378"/>
        <dbReference type="ChEBI" id="CHEBI:57781"/>
        <dbReference type="ChEBI" id="CHEBI:57856"/>
        <dbReference type="ChEBI" id="CHEBI:58641"/>
        <dbReference type="ChEBI" id="CHEBI:59789"/>
        <dbReference type="EC" id="2.1.1.103"/>
    </reaction>
    <physiologicalReaction direction="left-to-right" evidence="7">
        <dbReference type="Rhea" id="RHEA:25322"/>
    </physiologicalReaction>
</comment>
<dbReference type="InterPro" id="IPR029063">
    <property type="entry name" value="SAM-dependent_MTases_sf"/>
</dbReference>
<keyword evidence="9" id="KW-1185">Reference proteome</keyword>
<dbReference type="EC" id="2.1.1.103" evidence="5"/>
<dbReference type="PANTHER" id="PTHR44307:SF2">
    <property type="entry name" value="PHOSPHOETHANOLAMINE METHYLTRANSFERASE ISOFORM X1"/>
    <property type="match status" value="1"/>
</dbReference>
<gene>
    <name evidence="8" type="ORF">SAY87_003604</name>
</gene>
<evidence type="ECO:0000256" key="3">
    <source>
        <dbReference type="ARBA" id="ARBA00022603"/>
    </source>
</evidence>
<evidence type="ECO:0000256" key="5">
    <source>
        <dbReference type="ARBA" id="ARBA00035674"/>
    </source>
</evidence>
<reference evidence="8 9" key="1">
    <citation type="journal article" date="2023" name="Hortic Res">
        <title>Pangenome of water caltrop reveals structural variations and asymmetric subgenome divergence after allopolyploidization.</title>
        <authorList>
            <person name="Zhang X."/>
            <person name="Chen Y."/>
            <person name="Wang L."/>
            <person name="Yuan Y."/>
            <person name="Fang M."/>
            <person name="Shi L."/>
            <person name="Lu R."/>
            <person name="Comes H.P."/>
            <person name="Ma Y."/>
            <person name="Chen Y."/>
            <person name="Huang G."/>
            <person name="Zhou Y."/>
            <person name="Zheng Z."/>
            <person name="Qiu Y."/>
        </authorList>
    </citation>
    <scope>NUCLEOTIDE SEQUENCE [LARGE SCALE GENOMIC DNA]</scope>
    <source>
        <tissue evidence="8">Roots</tissue>
    </source>
</reference>
<dbReference type="GO" id="GO:0032259">
    <property type="term" value="P:methylation"/>
    <property type="evidence" value="ECO:0007669"/>
    <property type="project" value="UniProtKB-KW"/>
</dbReference>
<evidence type="ECO:0000256" key="6">
    <source>
        <dbReference type="ARBA" id="ARBA00047619"/>
    </source>
</evidence>
<dbReference type="GO" id="GO:0000234">
    <property type="term" value="F:phosphoethanolamine N-methyltransferase activity"/>
    <property type="evidence" value="ECO:0007669"/>
    <property type="project" value="UniProtKB-EC"/>
</dbReference>